<sequence length="65" mass="7211">MATKWTTNFINWITCRKITIFTVIKGLNMRTAFILAATLTVSACATTQQNTQLEDALETTGSIEI</sequence>
<name>A0AAW7YV03_9STAP</name>
<proteinExistence type="predicted"/>
<reference evidence="1" key="1">
    <citation type="submission" date="2023-07" db="EMBL/GenBank/DDBJ databases">
        <title>Genome content predicts the carbon catabolic preferences of heterotrophic bacteria.</title>
        <authorList>
            <person name="Gralka M."/>
        </authorList>
    </citation>
    <scope>NUCLEOTIDE SEQUENCE</scope>
    <source>
        <strain evidence="1">E2R20</strain>
    </source>
</reference>
<evidence type="ECO:0000313" key="1">
    <source>
        <dbReference type="EMBL" id="MDO6575144.1"/>
    </source>
</evidence>
<organism evidence="1 2">
    <name type="scientific">Staphylococcus pasteuri_A</name>
    <dbReference type="NCBI Taxonomy" id="3062664"/>
    <lineage>
        <taxon>Bacteria</taxon>
        <taxon>Bacillati</taxon>
        <taxon>Bacillota</taxon>
        <taxon>Bacilli</taxon>
        <taxon>Bacillales</taxon>
        <taxon>Staphylococcaceae</taxon>
        <taxon>Staphylococcus</taxon>
    </lineage>
</organism>
<dbReference type="RefSeq" id="WP_303522082.1">
    <property type="nucleotide sequence ID" value="NZ_JAUOQO010000268.1"/>
</dbReference>
<feature type="non-terminal residue" evidence="1">
    <location>
        <position position="65"/>
    </location>
</feature>
<dbReference type="AlphaFoldDB" id="A0AAW7YV03"/>
<evidence type="ECO:0000313" key="2">
    <source>
        <dbReference type="Proteomes" id="UP001170310"/>
    </source>
</evidence>
<keyword evidence="2" id="KW-1185">Reference proteome</keyword>
<dbReference type="EMBL" id="JAUOQO010000268">
    <property type="protein sequence ID" value="MDO6575144.1"/>
    <property type="molecule type" value="Genomic_DNA"/>
</dbReference>
<gene>
    <name evidence="1" type="ORF">Q4528_13595</name>
</gene>
<accession>A0AAW7YV03</accession>
<comment type="caution">
    <text evidence="1">The sequence shown here is derived from an EMBL/GenBank/DDBJ whole genome shotgun (WGS) entry which is preliminary data.</text>
</comment>
<protein>
    <submittedName>
        <fullName evidence="1">Uncharacterized protein</fullName>
    </submittedName>
</protein>
<dbReference type="Proteomes" id="UP001170310">
    <property type="component" value="Unassembled WGS sequence"/>
</dbReference>